<evidence type="ECO:0000313" key="2">
    <source>
        <dbReference type="Proteomes" id="UP000324222"/>
    </source>
</evidence>
<dbReference type="AlphaFoldDB" id="A0A5B7I2I4"/>
<accession>A0A5B7I2I4</accession>
<comment type="caution">
    <text evidence="1">The sequence shown here is derived from an EMBL/GenBank/DDBJ whole genome shotgun (WGS) entry which is preliminary data.</text>
</comment>
<gene>
    <name evidence="1" type="ORF">E2C01_070524</name>
</gene>
<dbReference type="EMBL" id="VSRR010042640">
    <property type="protein sequence ID" value="MPC76119.1"/>
    <property type="molecule type" value="Genomic_DNA"/>
</dbReference>
<name>A0A5B7I2I4_PORTR</name>
<dbReference type="Proteomes" id="UP000324222">
    <property type="component" value="Unassembled WGS sequence"/>
</dbReference>
<protein>
    <submittedName>
        <fullName evidence="1">Uncharacterized protein</fullName>
    </submittedName>
</protein>
<keyword evidence="2" id="KW-1185">Reference proteome</keyword>
<evidence type="ECO:0000313" key="1">
    <source>
        <dbReference type="EMBL" id="MPC76119.1"/>
    </source>
</evidence>
<proteinExistence type="predicted"/>
<organism evidence="1 2">
    <name type="scientific">Portunus trituberculatus</name>
    <name type="common">Swimming crab</name>
    <name type="synonym">Neptunus trituberculatus</name>
    <dbReference type="NCBI Taxonomy" id="210409"/>
    <lineage>
        <taxon>Eukaryota</taxon>
        <taxon>Metazoa</taxon>
        <taxon>Ecdysozoa</taxon>
        <taxon>Arthropoda</taxon>
        <taxon>Crustacea</taxon>
        <taxon>Multicrustacea</taxon>
        <taxon>Malacostraca</taxon>
        <taxon>Eumalacostraca</taxon>
        <taxon>Eucarida</taxon>
        <taxon>Decapoda</taxon>
        <taxon>Pleocyemata</taxon>
        <taxon>Brachyura</taxon>
        <taxon>Eubrachyura</taxon>
        <taxon>Portunoidea</taxon>
        <taxon>Portunidae</taxon>
        <taxon>Portuninae</taxon>
        <taxon>Portunus</taxon>
    </lineage>
</organism>
<reference evidence="1 2" key="1">
    <citation type="submission" date="2019-05" db="EMBL/GenBank/DDBJ databases">
        <title>Another draft genome of Portunus trituberculatus and its Hox gene families provides insights of decapod evolution.</title>
        <authorList>
            <person name="Jeong J.-H."/>
            <person name="Song I."/>
            <person name="Kim S."/>
            <person name="Choi T."/>
            <person name="Kim D."/>
            <person name="Ryu S."/>
            <person name="Kim W."/>
        </authorList>
    </citation>
    <scope>NUCLEOTIDE SEQUENCE [LARGE SCALE GENOMIC DNA]</scope>
    <source>
        <tissue evidence="1">Muscle</tissue>
    </source>
</reference>
<sequence>MRALGSEGSPSAQVRILPTVGLPHLGQRFPSGGL</sequence>